<comment type="caution">
    <text evidence="4">The sequence shown here is derived from an EMBL/GenBank/DDBJ whole genome shotgun (WGS) entry which is preliminary data.</text>
</comment>
<dbReference type="PANTHER" id="PTHR46082:SF11">
    <property type="entry name" value="AAA+ ATPASE DOMAIN-CONTAINING PROTEIN-RELATED"/>
    <property type="match status" value="1"/>
</dbReference>
<evidence type="ECO:0000313" key="5">
    <source>
        <dbReference type="Proteomes" id="UP001397290"/>
    </source>
</evidence>
<dbReference type="Gene3D" id="2.130.10.10">
    <property type="entry name" value="YVTN repeat-like/Quinoprotein amine dehydrogenase"/>
    <property type="match status" value="2"/>
</dbReference>
<dbReference type="InterPro" id="IPR007111">
    <property type="entry name" value="NACHT_NTPase"/>
</dbReference>
<sequence length="1648" mass="185934">MNDDRVRLDSCTLYSIVWIAAIQVELTAASAMLDEEHKPPRDFNQNESDENKYIWGRIDKHNIVVAFLPAGSPGSNSAATTVARFRSSLPHIKFGVLVGIAGAIPRTTVLGDKLQIDKKRDVRLGDVVVGNPCGDTPGVVQYDMGKSNQGKERERTGSLNQPPARLLSVVQFLMSRRDKVLAQMQTFMDELIEKEPSWEEEFKHQGAAHDRLFKSSYVHRTQSPDCSNCDAWQEISRPERRSTFPTVHYGVILSGNQVMKNALERDAIAESISPHCICFEMEAAGVVLQLPCLVIRGMCDYADSHKNDVWQYYAAATAAAYAKTLICHVEPQVRLSKIPCKQVVSLLTPVSESVKKIEQSCDTVATAAELHVLSRLPISDEARYDSWEEGQSPLCLPETRQDVFKQLFEWLEKDRPRTLWLNGMAGTGKSTISRSFATELKSRGQLGASFFFKRDDLKRGRAQLFASTIAADLASHLPAVRASIVDTVKSNDRITRTDAKKQLQLLVLDPLSKVHLDKNIVIVIDAVDECDESDLECFFALVSTFQRAGLPGVRLFFTSRPELVVLREFDTRTDECATIALHKVPASIIEHDIRIFLKHELCKIRNKYNFSVDECQQLGPDWPSLKDQEKLLSMSNHLFIFAATICRLLEKCSKSSPDLHLSDLLNLKTTTDHAFEPIYKPVLDRQIPNDRDISEDEKEELISEYKQVLGAICVMRSPLSIPALARLLGLDVEKVEHRLRSLQSVVEVIRPEGAKSTENTRIRLLHRSFRDFILSKQVRKISRIWVDEQDAHRVMMERCLATLSRPETGLRFNICRLDSPGSSRRTVSQKVLESCLTLDLAYACRNIAKHAVSAKFKITDGDEIHQFLLIHLLHWLEALAYLENLRTIIDPGFAIVQLHSLAWLNYDDGANKVFHFLMDAYRFTAAHYDVLDQAQAPLQIYTALLFAPRNSIVRKTFEHRYNEWVLEKPDLGLDWSLDSKDIELHDVPLEGILKLLFSPNKRILAVITWDTVSFMTLLGEEFLEIEIDYPFLGDDELPVAVVFSSNSKLIALRNDIDEIDIWNMKDSSLVKKLRLCKASYDDDYFHRPRSFTHNDSCVLIASHHFADIWSIKNGIIVGRIVFPAAAHEVAVSPDCSTLVGYFDDGLIFWNIESGRQVRRASLPTYEKALSYELVLSSNETAWIITTEPTGRQVVYSTTSDRPLAFLEKENNAYAIFEDYLVVEYEDEINIWKDGDKKPQVIKKPRPYRCPVTAIAYISKPSEALLVSTNDTEEGIVYFYKLPKHQPGDFPPHPEDSECGNGYSEHFLHSPNGTMLASVGPEGARILSARRRDQHFICGKGLMENIALSSTGDFLTTSKGDALWIWRRMPRANFEVIHYTCVNEGRFIKSARFSPDSRFILIVVCGQGKTSVYSLAVRNFKLRLLALDFRPDVKVAVLSPDTGLLAMVQKEGVDIWELTDCMEFVNPQHILTIPGTYYAVEISSNSTLALLVGEKFLEIWHIGQKRLLLSVPRPSQSDATFDLAQDVILTNSGKIAFRIASGTGLLPGSETDGALVGSGRSLAAIPKGPLTTTLERIGWGIAPNGRWITWNDQNWIQLPKDYRAISTAVDGNRVLIMNKAKTPVWFEFDEAPVFEECLDDVDVEMTDCE</sequence>
<dbReference type="Gene3D" id="3.40.50.300">
    <property type="entry name" value="P-loop containing nucleotide triphosphate hydrolases"/>
    <property type="match status" value="1"/>
</dbReference>
<evidence type="ECO:0000256" key="1">
    <source>
        <dbReference type="ARBA" id="ARBA00022737"/>
    </source>
</evidence>
<dbReference type="InterPro" id="IPR015943">
    <property type="entry name" value="WD40/YVTN_repeat-like_dom_sf"/>
</dbReference>
<evidence type="ECO:0000256" key="2">
    <source>
        <dbReference type="SAM" id="MobiDB-lite"/>
    </source>
</evidence>
<evidence type="ECO:0000313" key="4">
    <source>
        <dbReference type="EMBL" id="KAK8144302.1"/>
    </source>
</evidence>
<reference evidence="4 5" key="1">
    <citation type="submission" date="2020-02" db="EMBL/GenBank/DDBJ databases">
        <title>Comparative genomics of the hypocrealean fungal genus Beauvera.</title>
        <authorList>
            <person name="Showalter D.N."/>
            <person name="Bushley K.E."/>
            <person name="Rehner S.A."/>
        </authorList>
    </citation>
    <scope>NUCLEOTIDE SEQUENCE [LARGE SCALE GENOMIC DNA]</scope>
    <source>
        <strain evidence="4 5">ARSEF4384</strain>
    </source>
</reference>
<dbReference type="Pfam" id="PF24883">
    <property type="entry name" value="NPHP3_N"/>
    <property type="match status" value="1"/>
</dbReference>
<accession>A0AAW0RPZ6</accession>
<dbReference type="InterPro" id="IPR056884">
    <property type="entry name" value="NPHP3-like_N"/>
</dbReference>
<feature type="region of interest" description="Disordered" evidence="2">
    <location>
        <begin position="138"/>
        <end position="159"/>
    </location>
</feature>
<dbReference type="SUPFAM" id="SSF82171">
    <property type="entry name" value="DPP6 N-terminal domain-like"/>
    <property type="match status" value="1"/>
</dbReference>
<dbReference type="InterPro" id="IPR053137">
    <property type="entry name" value="NLR-like"/>
</dbReference>
<dbReference type="PANTHER" id="PTHR46082">
    <property type="entry name" value="ATP/GTP-BINDING PROTEIN-RELATED"/>
    <property type="match status" value="1"/>
</dbReference>
<dbReference type="InterPro" id="IPR036322">
    <property type="entry name" value="WD40_repeat_dom_sf"/>
</dbReference>
<dbReference type="SUPFAM" id="SSF52540">
    <property type="entry name" value="P-loop containing nucleoside triphosphate hydrolases"/>
    <property type="match status" value="1"/>
</dbReference>
<dbReference type="GO" id="GO:0009116">
    <property type="term" value="P:nucleoside metabolic process"/>
    <property type="evidence" value="ECO:0007669"/>
    <property type="project" value="InterPro"/>
</dbReference>
<name>A0AAW0RPZ6_9HYPO</name>
<keyword evidence="1" id="KW-0677">Repeat</keyword>
<organism evidence="4 5">
    <name type="scientific">Beauveria asiatica</name>
    <dbReference type="NCBI Taxonomy" id="1069075"/>
    <lineage>
        <taxon>Eukaryota</taxon>
        <taxon>Fungi</taxon>
        <taxon>Dikarya</taxon>
        <taxon>Ascomycota</taxon>
        <taxon>Pezizomycotina</taxon>
        <taxon>Sordariomycetes</taxon>
        <taxon>Hypocreomycetidae</taxon>
        <taxon>Hypocreales</taxon>
        <taxon>Cordycipitaceae</taxon>
        <taxon>Beauveria</taxon>
    </lineage>
</organism>
<dbReference type="InterPro" id="IPR035994">
    <property type="entry name" value="Nucleoside_phosphorylase_sf"/>
</dbReference>
<dbReference type="SUPFAM" id="SSF53167">
    <property type="entry name" value="Purine and uridine phosphorylases"/>
    <property type="match status" value="1"/>
</dbReference>
<dbReference type="InterPro" id="IPR027417">
    <property type="entry name" value="P-loop_NTPase"/>
</dbReference>
<dbReference type="SUPFAM" id="SSF50978">
    <property type="entry name" value="WD40 repeat-like"/>
    <property type="match status" value="1"/>
</dbReference>
<dbReference type="EMBL" id="JAAHCF010000403">
    <property type="protein sequence ID" value="KAK8144302.1"/>
    <property type="molecule type" value="Genomic_DNA"/>
</dbReference>
<gene>
    <name evidence="4" type="ORF">G3M48_006028</name>
</gene>
<keyword evidence="5" id="KW-1185">Reference proteome</keyword>
<dbReference type="Proteomes" id="UP001397290">
    <property type="component" value="Unassembled WGS sequence"/>
</dbReference>
<evidence type="ECO:0000259" key="3">
    <source>
        <dbReference type="PROSITE" id="PS50837"/>
    </source>
</evidence>
<feature type="domain" description="NACHT" evidence="3">
    <location>
        <begin position="417"/>
        <end position="561"/>
    </location>
</feature>
<dbReference type="Gene3D" id="3.40.50.1580">
    <property type="entry name" value="Nucleoside phosphorylase domain"/>
    <property type="match status" value="1"/>
</dbReference>
<dbReference type="PROSITE" id="PS50837">
    <property type="entry name" value="NACHT"/>
    <property type="match status" value="1"/>
</dbReference>
<protein>
    <recommendedName>
        <fullName evidence="3">NACHT domain-containing protein</fullName>
    </recommendedName>
</protein>
<dbReference type="GO" id="GO:0003824">
    <property type="term" value="F:catalytic activity"/>
    <property type="evidence" value="ECO:0007669"/>
    <property type="project" value="InterPro"/>
</dbReference>
<proteinExistence type="predicted"/>